<dbReference type="InterPro" id="IPR039672">
    <property type="entry name" value="MFS_2"/>
</dbReference>
<feature type="transmembrane region" description="Helical" evidence="2">
    <location>
        <begin position="483"/>
        <end position="503"/>
    </location>
</feature>
<dbReference type="GO" id="GO:0015293">
    <property type="term" value="F:symporter activity"/>
    <property type="evidence" value="ECO:0007669"/>
    <property type="project" value="InterPro"/>
</dbReference>
<dbReference type="AlphaFoldDB" id="A0A9D1N8I9"/>
<feature type="transmembrane region" description="Helical" evidence="2">
    <location>
        <begin position="132"/>
        <end position="151"/>
    </location>
</feature>
<feature type="compositionally biased region" description="Low complexity" evidence="1">
    <location>
        <begin position="250"/>
        <end position="267"/>
    </location>
</feature>
<accession>A0A9D1N8I9</accession>
<reference evidence="3" key="1">
    <citation type="submission" date="2020-10" db="EMBL/GenBank/DDBJ databases">
        <authorList>
            <person name="Gilroy R."/>
        </authorList>
    </citation>
    <scope>NUCLEOTIDE SEQUENCE</scope>
    <source>
        <strain evidence="3">10406</strain>
    </source>
</reference>
<feature type="transmembrane region" description="Helical" evidence="2">
    <location>
        <begin position="101"/>
        <end position="120"/>
    </location>
</feature>
<dbReference type="Pfam" id="PF13347">
    <property type="entry name" value="MFS_2"/>
    <property type="match status" value="1"/>
</dbReference>
<gene>
    <name evidence="3" type="ORF">IAC73_00115</name>
</gene>
<feature type="transmembrane region" description="Helical" evidence="2">
    <location>
        <begin position="68"/>
        <end position="89"/>
    </location>
</feature>
<dbReference type="PANTHER" id="PTHR11328:SF24">
    <property type="entry name" value="MAJOR FACILITATOR SUPERFAMILY (MFS) PROFILE DOMAIN-CONTAINING PROTEIN"/>
    <property type="match status" value="1"/>
</dbReference>
<evidence type="ECO:0000313" key="3">
    <source>
        <dbReference type="EMBL" id="HIU98234.1"/>
    </source>
</evidence>
<feature type="compositionally biased region" description="Acidic residues" evidence="1">
    <location>
        <begin position="618"/>
        <end position="628"/>
    </location>
</feature>
<keyword evidence="2" id="KW-0812">Transmembrane</keyword>
<reference evidence="3" key="2">
    <citation type="journal article" date="2021" name="PeerJ">
        <title>Extensive microbial diversity within the chicken gut microbiome revealed by metagenomics and culture.</title>
        <authorList>
            <person name="Gilroy R."/>
            <person name="Ravi A."/>
            <person name="Getino M."/>
            <person name="Pursley I."/>
            <person name="Horton D.L."/>
            <person name="Alikhan N.F."/>
            <person name="Baker D."/>
            <person name="Gharbi K."/>
            <person name="Hall N."/>
            <person name="Watson M."/>
            <person name="Adriaenssens E.M."/>
            <person name="Foster-Nyarko E."/>
            <person name="Jarju S."/>
            <person name="Secka A."/>
            <person name="Antonio M."/>
            <person name="Oren A."/>
            <person name="Chaudhuri R.R."/>
            <person name="La Ragione R."/>
            <person name="Hildebrand F."/>
            <person name="Pallen M.J."/>
        </authorList>
    </citation>
    <scope>NUCLEOTIDE SEQUENCE</scope>
    <source>
        <strain evidence="3">10406</strain>
    </source>
</reference>
<feature type="region of interest" description="Disordered" evidence="1">
    <location>
        <begin position="614"/>
        <end position="670"/>
    </location>
</feature>
<dbReference type="EMBL" id="DVOE01000002">
    <property type="protein sequence ID" value="HIU98234.1"/>
    <property type="molecule type" value="Genomic_DNA"/>
</dbReference>
<comment type="caution">
    <text evidence="3">The sequence shown here is derived from an EMBL/GenBank/DDBJ whole genome shotgun (WGS) entry which is preliminary data.</text>
</comment>
<feature type="transmembrane region" description="Helical" evidence="2">
    <location>
        <begin position="202"/>
        <end position="224"/>
    </location>
</feature>
<protein>
    <submittedName>
        <fullName evidence="3">MFS transporter</fullName>
    </submittedName>
</protein>
<name>A0A9D1N8I9_9FIRM</name>
<keyword evidence="2" id="KW-0472">Membrane</keyword>
<dbReference type="GO" id="GO:0005886">
    <property type="term" value="C:plasma membrane"/>
    <property type="evidence" value="ECO:0007669"/>
    <property type="project" value="TreeGrafter"/>
</dbReference>
<evidence type="ECO:0000256" key="2">
    <source>
        <dbReference type="SAM" id="Phobius"/>
    </source>
</evidence>
<feature type="transmembrane region" description="Helical" evidence="2">
    <location>
        <begin position="172"/>
        <end position="190"/>
    </location>
</feature>
<feature type="transmembrane region" description="Helical" evidence="2">
    <location>
        <begin position="548"/>
        <end position="570"/>
    </location>
</feature>
<keyword evidence="2" id="KW-1133">Transmembrane helix</keyword>
<dbReference type="Proteomes" id="UP000886857">
    <property type="component" value="Unassembled WGS sequence"/>
</dbReference>
<feature type="transmembrane region" description="Helical" evidence="2">
    <location>
        <begin position="340"/>
        <end position="359"/>
    </location>
</feature>
<dbReference type="SUPFAM" id="SSF103473">
    <property type="entry name" value="MFS general substrate transporter"/>
    <property type="match status" value="1"/>
</dbReference>
<dbReference type="GO" id="GO:0008643">
    <property type="term" value="P:carbohydrate transport"/>
    <property type="evidence" value="ECO:0007669"/>
    <property type="project" value="InterPro"/>
</dbReference>
<feature type="region of interest" description="Disordered" evidence="1">
    <location>
        <begin position="242"/>
        <end position="267"/>
    </location>
</feature>
<evidence type="ECO:0000313" key="4">
    <source>
        <dbReference type="Proteomes" id="UP000886857"/>
    </source>
</evidence>
<evidence type="ECO:0000256" key="1">
    <source>
        <dbReference type="SAM" id="MobiDB-lite"/>
    </source>
</evidence>
<feature type="transmembrane region" description="Helical" evidence="2">
    <location>
        <begin position="441"/>
        <end position="462"/>
    </location>
</feature>
<feature type="transmembrane region" description="Helical" evidence="2">
    <location>
        <begin position="408"/>
        <end position="429"/>
    </location>
</feature>
<dbReference type="PANTHER" id="PTHR11328">
    <property type="entry name" value="MAJOR FACILITATOR SUPERFAMILY DOMAIN-CONTAINING PROTEIN"/>
    <property type="match status" value="1"/>
</dbReference>
<proteinExistence type="predicted"/>
<feature type="transmembrane region" description="Helical" evidence="2">
    <location>
        <begin position="379"/>
        <end position="401"/>
    </location>
</feature>
<organism evidence="3 4">
    <name type="scientific">Candidatus Limadaptatus stercoripullorum</name>
    <dbReference type="NCBI Taxonomy" id="2840846"/>
    <lineage>
        <taxon>Bacteria</taxon>
        <taxon>Bacillati</taxon>
        <taxon>Bacillota</taxon>
        <taxon>Clostridia</taxon>
        <taxon>Eubacteriales</taxon>
        <taxon>Candidatus Limadaptatus</taxon>
    </lineage>
</organism>
<dbReference type="InterPro" id="IPR036259">
    <property type="entry name" value="MFS_trans_sf"/>
</dbReference>
<sequence>MKEKLKKLFNTLKSMWDKPLPGRFLTLKEAGAFGIYALGNSWIYNTMMLVVTVTQIPYFYGVSSLHGYIVYIIGTLLASILTPLAANAMEKKRTKWGRYKPYILFSLPAFALFTMLAMWVPQGYTEEGKIAYVYISCVPLIAIATFSNNMYQTMPNVITPNSQERADIMTPVGLLVGFAPTIMNLIVGPIRSAFIENGQGEFMAMRVLGLIAVVLGTICIMFIIKVKERVYEIETAPDGFEVKTDFSDVPPEGETAPPAAEEAAEGAAPLADDGAREGELTFEGMVAAETPASAEEPFLGNAVPGGETAAAAAAAAPAMPARNKYQGVKDFFSLFKNKPLMILFFALIVGSLREFWVQFRPLILQLRYSADVTVALDIMGVANTVIGFASTVAMLLLPIVTRKLNKNVIIIVFSSLSLVVCGALGFVGIENIPQGTVSAVVLTLLFFIAQCNPTYLLIPVMLGEIADWQQARTGKRYEGHLQNFIFTIPGVFSQIAMLASWLWQNAIGFEPAQISNDISEAVGQIAEGAAIDPTTIVSAETHALANEWFNACFLLTAGSIVLMIILLCFYPLTRKKHAELIAELESKATNLDELDENESVLAEDGSLVLKRTLTEGSESGDEIAEAELPEATPIPETPDEAEEDAPEKLTDDAPPEAGSDLPSEDGPETK</sequence>